<feature type="transmembrane region" description="Helical" evidence="1">
    <location>
        <begin position="214"/>
        <end position="238"/>
    </location>
</feature>
<feature type="transmembrane region" description="Helical" evidence="1">
    <location>
        <begin position="98"/>
        <end position="120"/>
    </location>
</feature>
<evidence type="ECO:0000313" key="3">
    <source>
        <dbReference type="Proteomes" id="UP000603640"/>
    </source>
</evidence>
<feature type="transmembrane region" description="Helical" evidence="1">
    <location>
        <begin position="57"/>
        <end position="77"/>
    </location>
</feature>
<dbReference type="RefSeq" id="WP_187068858.1">
    <property type="nucleotide sequence ID" value="NZ_JACRVF010000006.1"/>
</dbReference>
<accession>A0A923NAU8</accession>
<dbReference type="EMBL" id="JACRVF010000006">
    <property type="protein sequence ID" value="MBC5994829.1"/>
    <property type="molecule type" value="Genomic_DNA"/>
</dbReference>
<organism evidence="2 3">
    <name type="scientific">Pontibacter cellulosilyticus</name>
    <dbReference type="NCBI Taxonomy" id="1720253"/>
    <lineage>
        <taxon>Bacteria</taxon>
        <taxon>Pseudomonadati</taxon>
        <taxon>Bacteroidota</taxon>
        <taxon>Cytophagia</taxon>
        <taxon>Cytophagales</taxon>
        <taxon>Hymenobacteraceae</taxon>
        <taxon>Pontibacter</taxon>
    </lineage>
</organism>
<evidence type="ECO:0000256" key="1">
    <source>
        <dbReference type="SAM" id="Phobius"/>
    </source>
</evidence>
<proteinExistence type="predicted"/>
<feature type="transmembrane region" description="Helical" evidence="1">
    <location>
        <begin position="20"/>
        <end position="45"/>
    </location>
</feature>
<reference evidence="2" key="1">
    <citation type="submission" date="2020-08" db="EMBL/GenBank/DDBJ databases">
        <title>Pontibacter sp. SD6 16S ribosomal RNA gene Genome sequencing and assembly.</title>
        <authorList>
            <person name="Kang M."/>
        </authorList>
    </citation>
    <scope>NUCLEOTIDE SEQUENCE</scope>
    <source>
        <strain evidence="2">SD6</strain>
    </source>
</reference>
<evidence type="ECO:0000313" key="2">
    <source>
        <dbReference type="EMBL" id="MBC5994829.1"/>
    </source>
</evidence>
<comment type="caution">
    <text evidence="2">The sequence shown here is derived from an EMBL/GenBank/DDBJ whole genome shotgun (WGS) entry which is preliminary data.</text>
</comment>
<feature type="transmembrane region" description="Helical" evidence="1">
    <location>
        <begin position="140"/>
        <end position="162"/>
    </location>
</feature>
<protein>
    <submittedName>
        <fullName evidence="2">Uncharacterized protein</fullName>
    </submittedName>
</protein>
<keyword evidence="1" id="KW-1133">Transmembrane helix</keyword>
<name>A0A923NAU8_9BACT</name>
<keyword evidence="3" id="KW-1185">Reference proteome</keyword>
<dbReference type="AlphaFoldDB" id="A0A923NAU8"/>
<sequence length="245" mass="27129">MNAEFNLARLGLFIKRQLLLNINTILIAIAAVVGVLLIISGLTAYSNPNKVQNLVPLYLVVLFIGGYIFTSRIFGELHSPQKSYTFLTLPVSTAEKLLGTWLIVSPFFLITAIAGTFLLMYVSSLMAGQPAQLPSFTDTYFTRTIGAFWVTQTFFFLGAIAFRGNNFLKTLLALFLIAIVVGGYAVGLAYMLFGNKGNLGPSDVSGDFHKTAEFIFTDVVPFLFWYVLGPFLLVVSYFKLKERQV</sequence>
<keyword evidence="1" id="KW-0472">Membrane</keyword>
<keyword evidence="1" id="KW-0812">Transmembrane</keyword>
<dbReference type="Proteomes" id="UP000603640">
    <property type="component" value="Unassembled WGS sequence"/>
</dbReference>
<gene>
    <name evidence="2" type="ORF">H8S84_18430</name>
</gene>
<feature type="transmembrane region" description="Helical" evidence="1">
    <location>
        <begin position="171"/>
        <end position="194"/>
    </location>
</feature>